<reference evidence="2 3" key="1">
    <citation type="journal article" date="2014" name="Genome Announc.">
        <title>Draft Genome Sequence of Cytophaga fermentans JCM 21142T, a Facultative Anaerobe Isolated from Marine Mud.</title>
        <authorList>
            <person name="Starns D."/>
            <person name="Oshima K."/>
            <person name="Suda W."/>
            <person name="Iino T."/>
            <person name="Yuki M."/>
            <person name="Inoue J."/>
            <person name="Kitamura K."/>
            <person name="Iida T."/>
            <person name="Darby A."/>
            <person name="Hattori M."/>
            <person name="Ohkuma M."/>
        </authorList>
    </citation>
    <scope>NUCLEOTIDE SEQUENCE [LARGE SCALE GENOMIC DNA]</scope>
    <source>
        <strain evidence="2 3">JCM 21142</strain>
    </source>
</reference>
<sequence>MKILTFIIVLASLISCQNKSKTLYQNSDFSIYPNKVTQGPFVAEVQPDGSITSNYKSPSNQPPQRTIEIKFSINQKDNELPFATNHQIVVKPKNGQYTTPLITFGKQFIDKEPGTHEALESDISMTVKLDMNPVFQSFEKDGYYQDLNGHKIYKEDFKGVFLAGNITPLNFDFENLQENVQLKDSNNDHIYELTIDINTFDPDRYVKPQWKLSKDISNYPQLKSDHQLIEALYNMALEETVLLSEQDGTFRTGAKWSGVWTRDVSYSIVLGMGMVDIQRAKKSLLKKTNRNRIIQDTGSGGAWPVSSDRTTWAMAAWEIYLISGDPLWLDYCYQVISNSVEDDRIVVFNPDYGLYRGESSFLDWRIQTYPRWMDNVDIYSSMNLGTNLVHYRTLHILSKMAELQKQTVQAEKYAQWAAQLKEAINQHFWNEEKGYYSQYLYGRNFTYHSPKSEALGESFSVLFDVADDRKASVIENTPVLTWGIPCVYPQIPDIRPYHNNGIWPFVQSFWNMSAAKAANETALEHGLSALYRASAMFLTNKENMVAENGDFITALNSDRQLWSVAGNLGMVYKILFGIQFTPDNKITFSPFIPQSYRGEMQLSNLKIRNKEFTITINGYGNQIKTFILDGKESALHEVSLVGKAKHTIEIEMANKTIGGRINLVHNKFHLNTPQAHIQKNTLIWNKIDGAQAYEIFKNGQPLETSKENYIDQLITNAEYTIRAIDKQGDMSFLSEPVLYSPELIRTNIKPFTKDKGLTVDASPKNFIEVSKTKNRTLEWTTSITEPGHYKLYFEYANGNGPWNTDNKCAIRTLWINNTKVAPIIMAQRGLNEWANIGHSNIIDVQLKKSKNTFKISFEPENENMNFDNNKALIGNMCMIKTE</sequence>
<dbReference type="InterPro" id="IPR012341">
    <property type="entry name" value="6hp_glycosidase-like_sf"/>
</dbReference>
<feature type="domain" description="Alpha-L-rhamnosidase six-hairpin glycosidase" evidence="1">
    <location>
        <begin position="310"/>
        <end position="440"/>
    </location>
</feature>
<dbReference type="SUPFAM" id="SSF48208">
    <property type="entry name" value="Six-hairpin glycosidases"/>
    <property type="match status" value="1"/>
</dbReference>
<proteinExistence type="predicted"/>
<dbReference type="Proteomes" id="UP000019402">
    <property type="component" value="Unassembled WGS sequence"/>
</dbReference>
<protein>
    <submittedName>
        <fullName evidence="2">Cellobiose phosphorylase</fullName>
    </submittedName>
</protein>
<dbReference type="EMBL" id="BAMD01000039">
    <property type="protein sequence ID" value="GAF04163.1"/>
    <property type="molecule type" value="Genomic_DNA"/>
</dbReference>
<evidence type="ECO:0000259" key="1">
    <source>
        <dbReference type="Pfam" id="PF17389"/>
    </source>
</evidence>
<comment type="caution">
    <text evidence="2">The sequence shown here is derived from an EMBL/GenBank/DDBJ whole genome shotgun (WGS) entry which is preliminary data.</text>
</comment>
<dbReference type="InterPro" id="IPR008928">
    <property type="entry name" value="6-hairpin_glycosidase_sf"/>
</dbReference>
<evidence type="ECO:0000313" key="2">
    <source>
        <dbReference type="EMBL" id="GAF04163.1"/>
    </source>
</evidence>
<dbReference type="RefSeq" id="WP_027471407.1">
    <property type="nucleotide sequence ID" value="NZ_BAMD01000039.1"/>
</dbReference>
<dbReference type="OrthoDB" id="49490at2"/>
<gene>
    <name evidence="2" type="ORF">JCM21142_72860</name>
</gene>
<dbReference type="AlphaFoldDB" id="W7Y9J0"/>
<evidence type="ECO:0000313" key="3">
    <source>
        <dbReference type="Proteomes" id="UP000019402"/>
    </source>
</evidence>
<dbReference type="STRING" id="869213.GCA_000517085_01628"/>
<name>W7Y9J0_9BACT</name>
<accession>W7Y9J0</accession>
<keyword evidence="3" id="KW-1185">Reference proteome</keyword>
<dbReference type="GO" id="GO:0005975">
    <property type="term" value="P:carbohydrate metabolic process"/>
    <property type="evidence" value="ECO:0007669"/>
    <property type="project" value="InterPro"/>
</dbReference>
<dbReference type="Pfam" id="PF17389">
    <property type="entry name" value="Bac_rhamnosid6H"/>
    <property type="match status" value="1"/>
</dbReference>
<dbReference type="Gene3D" id="1.50.10.10">
    <property type="match status" value="1"/>
</dbReference>
<dbReference type="Gene3D" id="2.60.120.260">
    <property type="entry name" value="Galactose-binding domain-like"/>
    <property type="match status" value="1"/>
</dbReference>
<organism evidence="2 3">
    <name type="scientific">Saccharicrinis fermentans DSM 9555 = JCM 21142</name>
    <dbReference type="NCBI Taxonomy" id="869213"/>
    <lineage>
        <taxon>Bacteria</taxon>
        <taxon>Pseudomonadati</taxon>
        <taxon>Bacteroidota</taxon>
        <taxon>Bacteroidia</taxon>
        <taxon>Marinilabiliales</taxon>
        <taxon>Marinilabiliaceae</taxon>
        <taxon>Saccharicrinis</taxon>
    </lineage>
</organism>
<dbReference type="eggNOG" id="COG3408">
    <property type="taxonomic scope" value="Bacteria"/>
</dbReference>
<dbReference type="PROSITE" id="PS51257">
    <property type="entry name" value="PROKAR_LIPOPROTEIN"/>
    <property type="match status" value="1"/>
</dbReference>
<dbReference type="InterPro" id="IPR035396">
    <property type="entry name" value="Bac_rhamnosid6H"/>
</dbReference>